<gene>
    <name evidence="2" type="ORF">SHP0021</name>
</gene>
<dbReference type="EMBL" id="KF006347">
    <property type="protein sequence ID" value="AHX99731.1"/>
    <property type="molecule type" value="Genomic_DNA"/>
</dbReference>
<dbReference type="Gene3D" id="3.40.50.300">
    <property type="entry name" value="P-loop containing nucleotide triphosphate hydrolases"/>
    <property type="match status" value="1"/>
</dbReference>
<evidence type="ECO:0000259" key="1">
    <source>
        <dbReference type="Pfam" id="PF00005"/>
    </source>
</evidence>
<dbReference type="Pfam" id="PF00005">
    <property type="entry name" value="ABC_tran"/>
    <property type="match status" value="1"/>
</dbReference>
<protein>
    <submittedName>
        <fullName evidence="2">ABC transporter</fullName>
    </submittedName>
</protein>
<dbReference type="InterPro" id="IPR003439">
    <property type="entry name" value="ABC_transporter-like_ATP-bd"/>
</dbReference>
<dbReference type="SUPFAM" id="SSF52540">
    <property type="entry name" value="P-loop containing nucleoside triphosphate hydrolases"/>
    <property type="match status" value="1"/>
</dbReference>
<organism evidence="2">
    <name type="scientific">Staphylococcus haemolyticus</name>
    <dbReference type="NCBI Taxonomy" id="1283"/>
    <lineage>
        <taxon>Bacteria</taxon>
        <taxon>Bacillati</taxon>
        <taxon>Bacillota</taxon>
        <taxon>Bacilli</taxon>
        <taxon>Bacillales</taxon>
        <taxon>Staphylococcaceae</taxon>
        <taxon>Staphylococcus</taxon>
    </lineage>
</organism>
<name>A0A023UGC7_STAHA</name>
<feature type="domain" description="ABC transporter" evidence="1">
    <location>
        <begin position="20"/>
        <end position="60"/>
    </location>
</feature>
<dbReference type="PANTHER" id="PTHR42855:SF1">
    <property type="entry name" value="ABC TRANSPORTER DOMAIN-CONTAINING PROTEIN"/>
    <property type="match status" value="1"/>
</dbReference>
<dbReference type="GO" id="GO:0005524">
    <property type="term" value="F:ATP binding"/>
    <property type="evidence" value="ECO:0007669"/>
    <property type="project" value="InterPro"/>
</dbReference>
<dbReference type="InterPro" id="IPR051309">
    <property type="entry name" value="ABCF_ATPase"/>
</dbReference>
<reference evidence="2" key="1">
    <citation type="submission" date="2013-03" db="EMBL/GenBank/DDBJ databases">
        <authorList>
            <person name="Borui P."/>
            <person name="Yunsong Y."/>
        </authorList>
    </citation>
    <scope>NUCLEOTIDE SEQUENCE</scope>
    <source>
        <strain evidence="2">SH32</strain>
    </source>
</reference>
<reference evidence="2" key="2">
    <citation type="journal article" date="2014" name="PLoS ONE">
        <title>Characterization of the staphylococcal cassette chromosome composite island of Staphylococcus haemolyticus SH32, a methicillin-resistant clinical isolate from China.</title>
        <authorList>
            <person name="Yu D."/>
            <person name="Pi B."/>
            <person name="Chen Y."/>
            <person name="Wang Y."/>
            <person name="Ruan Z."/>
            <person name="Otto M."/>
            <person name="Yu Y."/>
        </authorList>
    </citation>
    <scope>NUCLEOTIDE SEQUENCE</scope>
    <source>
        <strain evidence="2">SH32</strain>
    </source>
</reference>
<proteinExistence type="predicted"/>
<evidence type="ECO:0000313" key="2">
    <source>
        <dbReference type="EMBL" id="AHX99731.1"/>
    </source>
</evidence>
<dbReference type="AlphaFoldDB" id="A0A023UGC7"/>
<dbReference type="InterPro" id="IPR027417">
    <property type="entry name" value="P-loop_NTPase"/>
</dbReference>
<sequence>MNILNATDVTKKFLDETLFDNVKLTLNSGDTIGLVGRNGEGKTTLLRLLCGSESPTTGIIS</sequence>
<dbReference type="PANTHER" id="PTHR42855">
    <property type="entry name" value="ABC TRANSPORTER ATP-BINDING SUBUNIT"/>
    <property type="match status" value="1"/>
</dbReference>
<accession>A0A023UGC7</accession>
<dbReference type="GO" id="GO:0016887">
    <property type="term" value="F:ATP hydrolysis activity"/>
    <property type="evidence" value="ECO:0007669"/>
    <property type="project" value="InterPro"/>
</dbReference>